<comment type="caution">
    <text evidence="1">The sequence shown here is derived from an EMBL/GenBank/DDBJ whole genome shotgun (WGS) entry which is preliminary data.</text>
</comment>
<dbReference type="EMBL" id="JASGXD010000011">
    <property type="protein sequence ID" value="KAK6002926.1"/>
    <property type="molecule type" value="Genomic_DNA"/>
</dbReference>
<dbReference type="Proteomes" id="UP001341245">
    <property type="component" value="Unassembled WGS sequence"/>
</dbReference>
<evidence type="ECO:0000313" key="1">
    <source>
        <dbReference type="EMBL" id="KAK6002926.1"/>
    </source>
</evidence>
<reference evidence="1 2" key="1">
    <citation type="submission" date="2023-11" db="EMBL/GenBank/DDBJ databases">
        <title>Draft genome sequence and annotation of the polyextremotolerant black yeast-like fungus Aureobasidium pullulans NRRL 62042.</title>
        <authorList>
            <person name="Dielentheis-Frenken M.R.E."/>
            <person name="Wibberg D."/>
            <person name="Blank L.M."/>
            <person name="Tiso T."/>
        </authorList>
    </citation>
    <scope>NUCLEOTIDE SEQUENCE [LARGE SCALE GENOMIC DNA]</scope>
    <source>
        <strain evidence="1 2">NRRL 62042</strain>
    </source>
</reference>
<organism evidence="1 2">
    <name type="scientific">Aureobasidium pullulans</name>
    <name type="common">Black yeast</name>
    <name type="synonym">Pullularia pullulans</name>
    <dbReference type="NCBI Taxonomy" id="5580"/>
    <lineage>
        <taxon>Eukaryota</taxon>
        <taxon>Fungi</taxon>
        <taxon>Dikarya</taxon>
        <taxon>Ascomycota</taxon>
        <taxon>Pezizomycotina</taxon>
        <taxon>Dothideomycetes</taxon>
        <taxon>Dothideomycetidae</taxon>
        <taxon>Dothideales</taxon>
        <taxon>Saccotheciaceae</taxon>
        <taxon>Aureobasidium</taxon>
    </lineage>
</organism>
<dbReference type="PANTHER" id="PTHR13618">
    <property type="entry name" value="LEUCINE ZIPPER CONTAINING TRANSCRIPTION FACTOR LZF1"/>
    <property type="match status" value="1"/>
</dbReference>
<dbReference type="Pfam" id="PF09814">
    <property type="entry name" value="HECT_2"/>
    <property type="match status" value="1"/>
</dbReference>
<name>A0ABR0TER6_AURPU</name>
<dbReference type="InterPro" id="IPR019193">
    <property type="entry name" value="UBQ-conj_enz_E2-bd_prot"/>
</dbReference>
<dbReference type="Pfam" id="PF10259">
    <property type="entry name" value="Rogdi_lz"/>
    <property type="match status" value="1"/>
</dbReference>
<dbReference type="InterPro" id="IPR028241">
    <property type="entry name" value="RAVE2/Rogdi"/>
</dbReference>
<dbReference type="PANTHER" id="PTHR13618:SF1">
    <property type="entry name" value="PROTEIN ROGDI HOMOLOG"/>
    <property type="match status" value="1"/>
</dbReference>
<accession>A0ABR0TER6</accession>
<gene>
    <name evidence="1" type="ORF">QM012_001676</name>
</gene>
<evidence type="ECO:0008006" key="3">
    <source>
        <dbReference type="Google" id="ProtNLM"/>
    </source>
</evidence>
<keyword evidence="2" id="KW-1185">Reference proteome</keyword>
<proteinExistence type="predicted"/>
<sequence length="694" mass="75998">MSTILWPPLADASTPNLARRADETRQRELSWLLDAFQETLSSLKSGLEDCSALLAPRDQGSTLVVSSHRSEAVKGFITRNGSNITKGDVQLRLASLPPPRGQTSYKLSISTSPSAPALRLKQIAEVRTLINSSLDVVDATTWTGDKRDANFISGQLTLLHENIRDAKAVLKADPAASEADKSWASDPLDDKIFDPPPPPNLSFHLSISDAALLLHVRTLEPASGTGASTPLGGSGPSFTGFGLRDRLAHALGAGPRPPAHDEAEDVFTYRGAQVRVKEKVRVESQDPSLISAMAKLAALEHTVELGRRALDVVMTKVDGVDDHESISSAMANIYAEFLPNIKTLTVTTVLDTPRDDTTALSLSSDRTKLVLEHNSRTHEVTLPARLSGQGPQNLQLPTMGELQCANRIPAEPLFGEEEPVTLWSATHLNSGTRLHCKHCNALVTSNKISEWKNLPSEAWAEMMDLWHCHKPDEPDHDHDDALAKKGYAAGNKLRAQAGVGLVDVMSFLLSEDDCTIESRSLENNDSIHQAHCKTCDTVLGYRDPQTEGIRLQKPNLALSSSQNSTARSYDAAYWFSCYLSQAIETQGVRKFVFPTLPYEIWVFSTNLAYSTLECPEPKQAMKILFKAREGSQDVETLRASNLLIETLNLSPSLEELFYGILQQENAKLPQSLKELMGWQVAVLPVLYSSDSTQV</sequence>
<protein>
    <recommendedName>
        <fullName evidence="3">Ubiquitin-conjugating enzyme E2-binding protein</fullName>
    </recommendedName>
</protein>
<evidence type="ECO:0000313" key="2">
    <source>
        <dbReference type="Proteomes" id="UP001341245"/>
    </source>
</evidence>